<reference evidence="2" key="1">
    <citation type="journal article" date="2020" name="Fungal Divers.">
        <title>Resolving the Mortierellaceae phylogeny through synthesis of multi-gene phylogenetics and phylogenomics.</title>
        <authorList>
            <person name="Vandepol N."/>
            <person name="Liber J."/>
            <person name="Desiro A."/>
            <person name="Na H."/>
            <person name="Kennedy M."/>
            <person name="Barry K."/>
            <person name="Grigoriev I.V."/>
            <person name="Miller A.N."/>
            <person name="O'Donnell K."/>
            <person name="Stajich J.E."/>
            <person name="Bonito G."/>
        </authorList>
    </citation>
    <scope>NUCLEOTIDE SEQUENCE</scope>
    <source>
        <strain evidence="2">NVP1</strain>
    </source>
</reference>
<proteinExistence type="predicted"/>
<accession>A0A9P5S8A9</accession>
<dbReference type="Proteomes" id="UP000696485">
    <property type="component" value="Unassembled WGS sequence"/>
</dbReference>
<comment type="caution">
    <text evidence="2">The sequence shown here is derived from an EMBL/GenBank/DDBJ whole genome shotgun (WGS) entry which is preliminary data.</text>
</comment>
<gene>
    <name evidence="2" type="ORF">BG006_003507</name>
</gene>
<keyword evidence="3" id="KW-1185">Reference proteome</keyword>
<evidence type="ECO:0000313" key="2">
    <source>
        <dbReference type="EMBL" id="KAF9316546.1"/>
    </source>
</evidence>
<protein>
    <submittedName>
        <fullName evidence="2">Uncharacterized protein</fullName>
    </submittedName>
</protein>
<organism evidence="2 3">
    <name type="scientific">Podila minutissima</name>
    <dbReference type="NCBI Taxonomy" id="64525"/>
    <lineage>
        <taxon>Eukaryota</taxon>
        <taxon>Fungi</taxon>
        <taxon>Fungi incertae sedis</taxon>
        <taxon>Mucoromycota</taxon>
        <taxon>Mortierellomycotina</taxon>
        <taxon>Mortierellomycetes</taxon>
        <taxon>Mortierellales</taxon>
        <taxon>Mortierellaceae</taxon>
        <taxon>Podila</taxon>
    </lineage>
</organism>
<feature type="region of interest" description="Disordered" evidence="1">
    <location>
        <begin position="237"/>
        <end position="261"/>
    </location>
</feature>
<name>A0A9P5S8A9_9FUNG</name>
<evidence type="ECO:0000313" key="3">
    <source>
        <dbReference type="Proteomes" id="UP000696485"/>
    </source>
</evidence>
<feature type="non-terminal residue" evidence="2">
    <location>
        <position position="274"/>
    </location>
</feature>
<sequence>MPPPILSPSAALNVKYACNTQKRVLRSSANALLVSEPPMEQSEQALHDALTMTPAKAAKALKQLVIKVPATRHSHAPLFGAHWLRERTGQEILKGLQEMPEFGPAGNSDIARADRVIEKDEESGSWKFIPSQGVIETAKNLPGLTEKTVVRFGKEQRITQPHQDPTLTAYWEDDEAAHPDPGELVLHVLRLIAIAHQVEYKYAAWFQGFDEPMFPDLETKEEEEEQDRDVESAQKLLAQLEAAHASGEPPKFKTYNNVTRPTKCTTQLNESSCY</sequence>
<dbReference type="EMBL" id="JAAAUY010001989">
    <property type="protein sequence ID" value="KAF9316546.1"/>
    <property type="molecule type" value="Genomic_DNA"/>
</dbReference>
<evidence type="ECO:0000256" key="1">
    <source>
        <dbReference type="SAM" id="MobiDB-lite"/>
    </source>
</evidence>
<dbReference type="AlphaFoldDB" id="A0A9P5S8A9"/>